<evidence type="ECO:0000256" key="9">
    <source>
        <dbReference type="ARBA" id="ARBA00047883"/>
    </source>
</evidence>
<dbReference type="GO" id="GO:0009228">
    <property type="term" value="P:thiamine biosynthetic process"/>
    <property type="evidence" value="ECO:0007669"/>
    <property type="project" value="UniProtKB-KW"/>
</dbReference>
<dbReference type="HAMAP" id="MF_00097">
    <property type="entry name" value="TMP_synthase"/>
    <property type="match status" value="1"/>
</dbReference>
<dbReference type="EC" id="2.5.1.3" evidence="10"/>
<evidence type="ECO:0000256" key="11">
    <source>
        <dbReference type="RuleBase" id="RU003826"/>
    </source>
</evidence>
<dbReference type="SUPFAM" id="SSF51391">
    <property type="entry name" value="Thiamin phosphate synthase"/>
    <property type="match status" value="1"/>
</dbReference>
<dbReference type="InterPro" id="IPR022998">
    <property type="entry name" value="ThiamineP_synth_TenI"/>
</dbReference>
<feature type="binding site" evidence="10">
    <location>
        <position position="109"/>
    </location>
    <ligand>
        <name>4-amino-2-methyl-5-(diphosphooxymethyl)pyrimidine</name>
        <dbReference type="ChEBI" id="CHEBI:57841"/>
    </ligand>
</feature>
<dbReference type="GO" id="GO:0009229">
    <property type="term" value="P:thiamine diphosphate biosynthetic process"/>
    <property type="evidence" value="ECO:0007669"/>
    <property type="project" value="UniProtKB-UniRule"/>
</dbReference>
<dbReference type="PANTHER" id="PTHR20857">
    <property type="entry name" value="THIAMINE-PHOSPHATE PYROPHOSPHORYLASE"/>
    <property type="match status" value="1"/>
</dbReference>
<proteinExistence type="inferred from homology"/>
<evidence type="ECO:0000256" key="3">
    <source>
        <dbReference type="ARBA" id="ARBA00022679"/>
    </source>
</evidence>
<comment type="catalytic activity">
    <reaction evidence="8 10 11">
        <text>2-(2-carboxy-4-methylthiazol-5-yl)ethyl phosphate + 4-amino-2-methyl-5-(diphosphooxymethyl)pyrimidine + 2 H(+) = thiamine phosphate + CO2 + diphosphate</text>
        <dbReference type="Rhea" id="RHEA:47848"/>
        <dbReference type="ChEBI" id="CHEBI:15378"/>
        <dbReference type="ChEBI" id="CHEBI:16526"/>
        <dbReference type="ChEBI" id="CHEBI:33019"/>
        <dbReference type="ChEBI" id="CHEBI:37575"/>
        <dbReference type="ChEBI" id="CHEBI:57841"/>
        <dbReference type="ChEBI" id="CHEBI:62890"/>
        <dbReference type="EC" id="2.5.1.3"/>
    </reaction>
</comment>
<dbReference type="Pfam" id="PF02581">
    <property type="entry name" value="TMP-TENI"/>
    <property type="match status" value="1"/>
</dbReference>
<dbReference type="NCBIfam" id="TIGR00693">
    <property type="entry name" value="thiE"/>
    <property type="match status" value="1"/>
</dbReference>
<reference evidence="14 17" key="2">
    <citation type="submission" date="2021-03" db="EMBL/GenBank/DDBJ databases">
        <title>Whole genome shotgun sequence of Salinispora arenicola NBRC 105043.</title>
        <authorList>
            <person name="Komaki H."/>
            <person name="Tamura T."/>
        </authorList>
    </citation>
    <scope>NUCLEOTIDE SEQUENCE [LARGE SCALE GENOMIC DNA]</scope>
    <source>
        <strain evidence="14 17">NBRC 105043</strain>
    </source>
</reference>
<feature type="binding site" evidence="10">
    <location>
        <position position="70"/>
    </location>
    <ligand>
        <name>4-amino-2-methyl-5-(diphosphooxymethyl)pyrimidine</name>
        <dbReference type="ChEBI" id="CHEBI:57841"/>
    </ligand>
</feature>
<feature type="binding site" evidence="10">
    <location>
        <position position="138"/>
    </location>
    <ligand>
        <name>4-amino-2-methyl-5-(diphosphooxymethyl)pyrimidine</name>
        <dbReference type="ChEBI" id="CHEBI:57841"/>
    </ligand>
</feature>
<dbReference type="Gene3D" id="3.20.20.70">
    <property type="entry name" value="Aldolase class I"/>
    <property type="match status" value="1"/>
</dbReference>
<dbReference type="RefSeq" id="WP_019030485.1">
    <property type="nucleotide sequence ID" value="NZ_BOQM01000004.1"/>
</dbReference>
<keyword evidence="6 10" id="KW-0784">Thiamine biosynthesis</keyword>
<evidence type="ECO:0000313" key="17">
    <source>
        <dbReference type="Proteomes" id="UP000677457"/>
    </source>
</evidence>
<evidence type="ECO:0000256" key="12">
    <source>
        <dbReference type="RuleBase" id="RU004253"/>
    </source>
</evidence>
<protein>
    <recommendedName>
        <fullName evidence="10">Thiamine-phosphate synthase</fullName>
        <shortName evidence="10">TP synthase</shortName>
        <shortName evidence="10">TPS</shortName>
        <ecNumber evidence="10">2.5.1.3</ecNumber>
    </recommendedName>
    <alternativeName>
        <fullName evidence="10">Thiamine-phosphate pyrophosphorylase</fullName>
        <shortName evidence="10">TMP pyrophosphorylase</shortName>
        <shortName evidence="10">TMP-PPase</shortName>
    </alternativeName>
</protein>
<evidence type="ECO:0000256" key="2">
    <source>
        <dbReference type="ARBA" id="ARBA00005165"/>
    </source>
</evidence>
<dbReference type="CDD" id="cd00564">
    <property type="entry name" value="TMP_TenI"/>
    <property type="match status" value="1"/>
</dbReference>
<comment type="caution">
    <text evidence="15">The sequence shown here is derived from an EMBL/GenBank/DDBJ whole genome shotgun (WGS) entry which is preliminary data.</text>
</comment>
<evidence type="ECO:0000313" key="15">
    <source>
        <dbReference type="EMBL" id="TQL37060.1"/>
    </source>
</evidence>
<feature type="binding site" evidence="10">
    <location>
        <position position="166"/>
    </location>
    <ligand>
        <name>2-[(2R,5Z)-2-carboxy-4-methylthiazol-5(2H)-ylidene]ethyl phosphate</name>
        <dbReference type="ChEBI" id="CHEBI:62899"/>
    </ligand>
</feature>
<comment type="cofactor">
    <cofactor evidence="10">
        <name>Mg(2+)</name>
        <dbReference type="ChEBI" id="CHEBI:18420"/>
    </cofactor>
    <text evidence="10">Binds 1 Mg(2+) ion per subunit.</text>
</comment>
<keyword evidence="4 10" id="KW-0479">Metal-binding</keyword>
<keyword evidence="5 10" id="KW-0460">Magnesium</keyword>
<evidence type="ECO:0000256" key="4">
    <source>
        <dbReference type="ARBA" id="ARBA00022723"/>
    </source>
</evidence>
<keyword evidence="3 10" id="KW-0808">Transferase</keyword>
<reference evidence="15 16" key="1">
    <citation type="submission" date="2019-06" db="EMBL/GenBank/DDBJ databases">
        <title>Sequencing the genomes of 1000 actinobacteria strains.</title>
        <authorList>
            <person name="Klenk H.-P."/>
        </authorList>
    </citation>
    <scope>NUCLEOTIDE SEQUENCE [LARGE SCALE GENOMIC DNA]</scope>
    <source>
        <strain evidence="15 16">DSM 44819</strain>
    </source>
</reference>
<sequence length="208" mass="20683">MSSLGRLHLITDNRPGQDPLAVVRAALSVARAELVVQVRVTDETTDRQAYDLARRVTVLCARYDATCLVNDRLHVALAVGADGGHVGADDLPVGAARAVLGSAAVLGATAREADTAVEAVAAGASYLGVGSVHPTTSKEGLPPPIGAAGLRAVAAAVSVPVIAIGGVTAADVPDLRAAGAYGVAVIAALSHAADPARATAAFVEALTC</sequence>
<gene>
    <name evidence="10" type="primary">thiE</name>
    <name evidence="14" type="synonym">thiE_1</name>
    <name evidence="15" type="ORF">FB564_2205</name>
    <name evidence="14" type="ORF">Sar04_04940</name>
</gene>
<comment type="catalytic activity">
    <reaction evidence="9 10 11">
        <text>2-[(2R,5Z)-2-carboxy-4-methylthiazol-5(2H)-ylidene]ethyl phosphate + 4-amino-2-methyl-5-(diphosphooxymethyl)pyrimidine + 2 H(+) = thiamine phosphate + CO2 + diphosphate</text>
        <dbReference type="Rhea" id="RHEA:47844"/>
        <dbReference type="ChEBI" id="CHEBI:15378"/>
        <dbReference type="ChEBI" id="CHEBI:16526"/>
        <dbReference type="ChEBI" id="CHEBI:33019"/>
        <dbReference type="ChEBI" id="CHEBI:37575"/>
        <dbReference type="ChEBI" id="CHEBI:57841"/>
        <dbReference type="ChEBI" id="CHEBI:62899"/>
        <dbReference type="EC" id="2.5.1.3"/>
    </reaction>
</comment>
<feature type="binding site" evidence="10">
    <location>
        <position position="90"/>
    </location>
    <ligand>
        <name>Mg(2+)</name>
        <dbReference type="ChEBI" id="CHEBI:18420"/>
    </ligand>
</feature>
<dbReference type="GO" id="GO:0005737">
    <property type="term" value="C:cytoplasm"/>
    <property type="evidence" value="ECO:0007669"/>
    <property type="project" value="TreeGrafter"/>
</dbReference>
<dbReference type="Proteomes" id="UP000677457">
    <property type="component" value="Unassembled WGS sequence"/>
</dbReference>
<name>A0A542XMN4_SALAC</name>
<evidence type="ECO:0000256" key="5">
    <source>
        <dbReference type="ARBA" id="ARBA00022842"/>
    </source>
</evidence>
<accession>A0A542XMN4</accession>
<dbReference type="InterPro" id="IPR036206">
    <property type="entry name" value="ThiamineP_synth_sf"/>
</dbReference>
<evidence type="ECO:0000256" key="1">
    <source>
        <dbReference type="ARBA" id="ARBA00003814"/>
    </source>
</evidence>
<evidence type="ECO:0000256" key="6">
    <source>
        <dbReference type="ARBA" id="ARBA00022977"/>
    </source>
</evidence>
<evidence type="ECO:0000259" key="13">
    <source>
        <dbReference type="Pfam" id="PF02581"/>
    </source>
</evidence>
<evidence type="ECO:0000256" key="7">
    <source>
        <dbReference type="ARBA" id="ARBA00047334"/>
    </source>
</evidence>
<evidence type="ECO:0000256" key="8">
    <source>
        <dbReference type="ARBA" id="ARBA00047851"/>
    </source>
</evidence>
<dbReference type="GeneID" id="93771454"/>
<comment type="caution">
    <text evidence="10">Lacks conserved residue(s) required for the propagation of feature annotation.</text>
</comment>
<dbReference type="EMBL" id="VFOL01000001">
    <property type="protein sequence ID" value="TQL37060.1"/>
    <property type="molecule type" value="Genomic_DNA"/>
</dbReference>
<evidence type="ECO:0000256" key="10">
    <source>
        <dbReference type="HAMAP-Rule" id="MF_00097"/>
    </source>
</evidence>
<dbReference type="EMBL" id="BOQM01000004">
    <property type="protein sequence ID" value="GIM81992.1"/>
    <property type="molecule type" value="Genomic_DNA"/>
</dbReference>
<feature type="binding site" evidence="10">
    <location>
        <begin position="135"/>
        <end position="137"/>
    </location>
    <ligand>
        <name>2-[(2R,5Z)-2-carboxy-4-methylthiazol-5(2H)-ylidene]ethyl phosphate</name>
        <dbReference type="ChEBI" id="CHEBI:62899"/>
    </ligand>
</feature>
<dbReference type="GO" id="GO:0004789">
    <property type="term" value="F:thiamine-phosphate diphosphorylase activity"/>
    <property type="evidence" value="ECO:0007669"/>
    <property type="project" value="UniProtKB-UniRule"/>
</dbReference>
<dbReference type="InterPro" id="IPR034291">
    <property type="entry name" value="TMP_synthase"/>
</dbReference>
<comment type="function">
    <text evidence="1 10">Condenses 4-methyl-5-(beta-hydroxyethyl)thiazole monophosphate (THZ-P) and 2-methyl-4-amino-5-hydroxymethyl pyrimidine pyrophosphate (HMP-PP) to form thiamine monophosphate (TMP).</text>
</comment>
<comment type="similarity">
    <text evidence="10 11">Belongs to the thiamine-phosphate synthase family.</text>
</comment>
<comment type="catalytic activity">
    <reaction evidence="7 10 11">
        <text>4-methyl-5-(2-phosphooxyethyl)-thiazole + 4-amino-2-methyl-5-(diphosphooxymethyl)pyrimidine + H(+) = thiamine phosphate + diphosphate</text>
        <dbReference type="Rhea" id="RHEA:22328"/>
        <dbReference type="ChEBI" id="CHEBI:15378"/>
        <dbReference type="ChEBI" id="CHEBI:33019"/>
        <dbReference type="ChEBI" id="CHEBI:37575"/>
        <dbReference type="ChEBI" id="CHEBI:57841"/>
        <dbReference type="ChEBI" id="CHEBI:58296"/>
        <dbReference type="EC" id="2.5.1.3"/>
    </reaction>
</comment>
<dbReference type="AlphaFoldDB" id="A0A542XMN4"/>
<feature type="binding site" evidence="10">
    <location>
        <position position="71"/>
    </location>
    <ligand>
        <name>Mg(2+)</name>
        <dbReference type="ChEBI" id="CHEBI:18420"/>
    </ligand>
</feature>
<evidence type="ECO:0000313" key="16">
    <source>
        <dbReference type="Proteomes" id="UP000315983"/>
    </source>
</evidence>
<evidence type="ECO:0000313" key="14">
    <source>
        <dbReference type="EMBL" id="GIM81992.1"/>
    </source>
</evidence>
<dbReference type="InterPro" id="IPR013785">
    <property type="entry name" value="Aldolase_TIM"/>
</dbReference>
<organism evidence="15 16">
    <name type="scientific">Salinispora arenicola</name>
    <dbReference type="NCBI Taxonomy" id="168697"/>
    <lineage>
        <taxon>Bacteria</taxon>
        <taxon>Bacillati</taxon>
        <taxon>Actinomycetota</taxon>
        <taxon>Actinomycetes</taxon>
        <taxon>Micromonosporales</taxon>
        <taxon>Micromonosporaceae</taxon>
        <taxon>Salinispora</taxon>
    </lineage>
</organism>
<keyword evidence="17" id="KW-1185">Reference proteome</keyword>
<dbReference type="UniPathway" id="UPA00060">
    <property type="reaction ID" value="UER00141"/>
</dbReference>
<dbReference type="PANTHER" id="PTHR20857:SF15">
    <property type="entry name" value="THIAMINE-PHOSPHATE SYNTHASE"/>
    <property type="match status" value="1"/>
</dbReference>
<dbReference type="Proteomes" id="UP000315983">
    <property type="component" value="Unassembled WGS sequence"/>
</dbReference>
<comment type="pathway">
    <text evidence="2 10 12">Cofactor biosynthesis; thiamine diphosphate biosynthesis; thiamine phosphate from 4-amino-2-methyl-5-diphosphomethylpyrimidine and 4-methyl-5-(2-phosphoethyl)-thiazole: step 1/1.</text>
</comment>
<feature type="domain" description="Thiamine phosphate synthase/TenI" evidence="13">
    <location>
        <begin position="7"/>
        <end position="189"/>
    </location>
</feature>
<dbReference type="GO" id="GO:0000287">
    <property type="term" value="F:magnesium ion binding"/>
    <property type="evidence" value="ECO:0007669"/>
    <property type="project" value="UniProtKB-UniRule"/>
</dbReference>